<evidence type="ECO:0000256" key="6">
    <source>
        <dbReference type="ARBA" id="ARBA00023163"/>
    </source>
</evidence>
<dbReference type="Pfam" id="PF14700">
    <property type="entry name" value="RPOL_N"/>
    <property type="match status" value="1"/>
</dbReference>
<organism evidence="11">
    <name type="scientific">Dunaliella tertiolecta</name>
    <name type="common">Green alga</name>
    <dbReference type="NCBI Taxonomy" id="3047"/>
    <lineage>
        <taxon>Eukaryota</taxon>
        <taxon>Viridiplantae</taxon>
        <taxon>Chlorophyta</taxon>
        <taxon>core chlorophytes</taxon>
        <taxon>Chlorophyceae</taxon>
        <taxon>CS clade</taxon>
        <taxon>Chlamydomonadales</taxon>
        <taxon>Dunaliellaceae</taxon>
        <taxon>Dunaliella</taxon>
    </lineage>
</organism>
<gene>
    <name evidence="11" type="ORF">DTER00134_LOCUS14186</name>
</gene>
<dbReference type="GO" id="GO:0006390">
    <property type="term" value="P:mitochondrial transcription"/>
    <property type="evidence" value="ECO:0007669"/>
    <property type="project" value="TreeGrafter"/>
</dbReference>
<dbReference type="InterPro" id="IPR002092">
    <property type="entry name" value="DNA-dir_Rpol_phage-type"/>
</dbReference>
<dbReference type="InterPro" id="IPR037159">
    <property type="entry name" value="RNA_POL_N_sf"/>
</dbReference>
<evidence type="ECO:0000256" key="7">
    <source>
        <dbReference type="ARBA" id="ARBA00048552"/>
    </source>
</evidence>
<keyword evidence="6 8" id="KW-0804">Transcription</keyword>
<evidence type="ECO:0000256" key="9">
    <source>
        <dbReference type="SAM" id="MobiDB-lite"/>
    </source>
</evidence>
<sequence length="1173" mass="129347">MLSSALLSNFGLKQTATQPGFFSELERLITSLYSWNYRSLWTAQRRAYAAQAHAQPQAPHFSPSHRASSFKEQGSDLGTIQPGGEQEVFNTESSIWRGSKREEAFPVLADWSWRGTQEIVQKSSTSESVKPQHAGAFSQAAEACSPDWRMPHPQPPAQSPALHEQQQHPHEQQLFEAYLELCARHSSQTLPADVHKHYELFKQQLLAELRSGEQAAERFLERQSARESFGDGQTAVQRHLRPVAVEWMLSLQSMLENELAKAKFVLSGPAPSSPASASEGSTSPPSESTCSTQLSVWPVLASAGTENVATSVVAGTLQAVLPFLGSHRPWDHHHLTQGTQDGDCWGVPSTYVAEAVGQRLEELVLHQQLREELLSGSRTTKGKQGQYQHGQQRLAKMRHLAQMVEKRTGVGAGLSRQALSALTASISHVEHKRRWSKTFKLQAGAELLHMLIRSSKLHTPDGTVVQGLRYEAVPMQKYKEFKKLGTIIVHGEVLRLLQEVDRDLLGPTGSLLHDSRLMPMLIPPVPWTSFDSGGMVMHGPSAVRASKRSMFVQAEKAGQMDQLYRGLNTLNAQPWAINTQVLNVMESLWACLPPYSQRSTPPRPSTSSPPPASTSTSTTSYHSNSPTARSNPASAQPHPTLDFPSKLLSNLPIAWRATVAAATTSSALPSSKQAAAVPSTPYLRSTRQGVGMGQLVLTAGPLTHNEARQKRRAWALAKQAVNQMTSLASELHLKLQVARLLAGHERFYIPHNIDFRGRAYPTSCYLHQLGDDTSRGLLLFAEGKPLGPGGLDWLFIQVAKCYGNGKDKLPFEERRRFGRDSLPRILASARAPLQQGEGQWWLEAEEPWQLLATCCEITAALESGDPASFPSRLPLQQDGTCNGLQHYAALARDYSGAFAVNLIPSPMPQDVYTAVSKVVDARVRKDAEQGVSEALKYLSRSGRVDRKLVKQTVMTSVYGVTNVGARQQIEARLEERGWDNEDEVYRVSSYLSKATLSSIGELFRNAEAVMRWLASCASAVASTGKPVEWRSPLGFPISQPYYETKLAPVDSSLQKFWVQKPSTVVAKRSQRTAFPPNYIHSLDSAHMMMTAMECKAQGVAFAGVHDCFWTHAATADAVGAILRDTFVQLHSRPLLEELVENMKQVAPGITLPPIPPKGQLDLRMVQKSPYFFS</sequence>
<dbReference type="GO" id="GO:0003677">
    <property type="term" value="F:DNA binding"/>
    <property type="evidence" value="ECO:0007669"/>
    <property type="project" value="InterPro"/>
</dbReference>
<dbReference type="PROSITE" id="PS00900">
    <property type="entry name" value="RNA_POL_PHAGE_1"/>
    <property type="match status" value="1"/>
</dbReference>
<evidence type="ECO:0000313" key="11">
    <source>
        <dbReference type="EMBL" id="CAE0499113.1"/>
    </source>
</evidence>
<dbReference type="Pfam" id="PF00940">
    <property type="entry name" value="RNA_pol"/>
    <property type="match status" value="1"/>
</dbReference>
<dbReference type="SMART" id="SM01311">
    <property type="entry name" value="RPOL_N"/>
    <property type="match status" value="1"/>
</dbReference>
<evidence type="ECO:0000256" key="8">
    <source>
        <dbReference type="RuleBase" id="RU003805"/>
    </source>
</evidence>
<feature type="region of interest" description="Disordered" evidence="9">
    <location>
        <begin position="147"/>
        <end position="169"/>
    </location>
</feature>
<protein>
    <recommendedName>
        <fullName evidence="2 8">DNA-directed RNA polymerase</fullName>
        <ecNumber evidence="2 8">2.7.7.6</ecNumber>
    </recommendedName>
</protein>
<dbReference type="SUPFAM" id="SSF56672">
    <property type="entry name" value="DNA/RNA polymerases"/>
    <property type="match status" value="2"/>
</dbReference>
<dbReference type="Gene3D" id="1.10.1320.10">
    <property type="entry name" value="DNA-directed RNA polymerase, N-terminal domain"/>
    <property type="match status" value="1"/>
</dbReference>
<accession>A0A7S3VQZ8</accession>
<proteinExistence type="inferred from homology"/>
<evidence type="ECO:0000259" key="10">
    <source>
        <dbReference type="SMART" id="SM01311"/>
    </source>
</evidence>
<feature type="compositionally biased region" description="Polar residues" evidence="9">
    <location>
        <begin position="65"/>
        <end position="78"/>
    </location>
</feature>
<reference evidence="11" key="1">
    <citation type="submission" date="2021-01" db="EMBL/GenBank/DDBJ databases">
        <authorList>
            <person name="Corre E."/>
            <person name="Pelletier E."/>
            <person name="Niang G."/>
            <person name="Scheremetjew M."/>
            <person name="Finn R."/>
            <person name="Kale V."/>
            <person name="Holt S."/>
            <person name="Cochrane G."/>
            <person name="Meng A."/>
            <person name="Brown T."/>
            <person name="Cohen L."/>
        </authorList>
    </citation>
    <scope>NUCLEOTIDE SEQUENCE</scope>
    <source>
        <strain evidence="11">CCMP1320</strain>
    </source>
</reference>
<feature type="region of interest" description="Disordered" evidence="9">
    <location>
        <begin position="266"/>
        <end position="290"/>
    </location>
</feature>
<comment type="similarity">
    <text evidence="1 8">Belongs to the phage and mitochondrial RNA polymerase family.</text>
</comment>
<comment type="function">
    <text evidence="8">DNA-dependent RNA polymerase catalyzes the transcription of DNA into RNA using the four ribonucleoside triphosphates as substrates.</text>
</comment>
<dbReference type="Gene3D" id="1.10.150.20">
    <property type="entry name" value="5' to 3' exonuclease, C-terminal subdomain"/>
    <property type="match status" value="1"/>
</dbReference>
<dbReference type="PANTHER" id="PTHR10102">
    <property type="entry name" value="DNA-DIRECTED RNA POLYMERASE, MITOCHONDRIAL"/>
    <property type="match status" value="1"/>
</dbReference>
<dbReference type="Gene3D" id="1.10.287.280">
    <property type="match status" value="1"/>
</dbReference>
<keyword evidence="3 8" id="KW-0240">DNA-directed RNA polymerase</keyword>
<feature type="compositionally biased region" description="Pro residues" evidence="9">
    <location>
        <begin position="601"/>
        <end position="612"/>
    </location>
</feature>
<dbReference type="GO" id="GO:0003899">
    <property type="term" value="F:DNA-directed RNA polymerase activity"/>
    <property type="evidence" value="ECO:0007669"/>
    <property type="project" value="UniProtKB-EC"/>
</dbReference>
<dbReference type="PANTHER" id="PTHR10102:SF0">
    <property type="entry name" value="DNA-DIRECTED RNA POLYMERASE, MITOCHONDRIAL"/>
    <property type="match status" value="1"/>
</dbReference>
<evidence type="ECO:0000256" key="2">
    <source>
        <dbReference type="ARBA" id="ARBA00012418"/>
    </source>
</evidence>
<dbReference type="InterPro" id="IPR029262">
    <property type="entry name" value="RPOL_N"/>
</dbReference>
<dbReference type="PROSITE" id="PS00489">
    <property type="entry name" value="RNA_POL_PHAGE_2"/>
    <property type="match status" value="1"/>
</dbReference>
<dbReference type="InterPro" id="IPR043502">
    <property type="entry name" value="DNA/RNA_pol_sf"/>
</dbReference>
<evidence type="ECO:0000256" key="4">
    <source>
        <dbReference type="ARBA" id="ARBA00022679"/>
    </source>
</evidence>
<keyword evidence="5 8" id="KW-0548">Nucleotidyltransferase</keyword>
<name>A0A7S3VQZ8_DUNTE</name>
<feature type="region of interest" description="Disordered" evidence="9">
    <location>
        <begin position="52"/>
        <end position="86"/>
    </location>
</feature>
<evidence type="ECO:0000256" key="1">
    <source>
        <dbReference type="ARBA" id="ARBA00009493"/>
    </source>
</evidence>
<feature type="compositionally biased region" description="Low complexity" evidence="9">
    <location>
        <begin position="613"/>
        <end position="627"/>
    </location>
</feature>
<keyword evidence="4 8" id="KW-0808">Transferase</keyword>
<feature type="compositionally biased region" description="Low complexity" evidence="9">
    <location>
        <begin position="267"/>
        <end position="289"/>
    </location>
</feature>
<evidence type="ECO:0000256" key="3">
    <source>
        <dbReference type="ARBA" id="ARBA00022478"/>
    </source>
</evidence>
<dbReference type="EC" id="2.7.7.6" evidence="2 8"/>
<feature type="domain" description="DNA-directed RNA polymerase N-terminal" evidence="10">
    <location>
        <begin position="202"/>
        <end position="572"/>
    </location>
</feature>
<dbReference type="GO" id="GO:0034245">
    <property type="term" value="C:mitochondrial DNA-directed RNA polymerase complex"/>
    <property type="evidence" value="ECO:0007669"/>
    <property type="project" value="TreeGrafter"/>
</dbReference>
<dbReference type="InterPro" id="IPR046950">
    <property type="entry name" value="DNA-dir_Rpol_C_phage-type"/>
</dbReference>
<comment type="catalytic activity">
    <reaction evidence="7 8">
        <text>RNA(n) + a ribonucleoside 5'-triphosphate = RNA(n+1) + diphosphate</text>
        <dbReference type="Rhea" id="RHEA:21248"/>
        <dbReference type="Rhea" id="RHEA-COMP:14527"/>
        <dbReference type="Rhea" id="RHEA-COMP:17342"/>
        <dbReference type="ChEBI" id="CHEBI:33019"/>
        <dbReference type="ChEBI" id="CHEBI:61557"/>
        <dbReference type="ChEBI" id="CHEBI:140395"/>
        <dbReference type="EC" id="2.7.7.6"/>
    </reaction>
</comment>
<dbReference type="AlphaFoldDB" id="A0A7S3VQZ8"/>
<dbReference type="EMBL" id="HBIP01023687">
    <property type="protein sequence ID" value="CAE0499113.1"/>
    <property type="molecule type" value="Transcribed_RNA"/>
</dbReference>
<evidence type="ECO:0000256" key="5">
    <source>
        <dbReference type="ARBA" id="ARBA00022695"/>
    </source>
</evidence>
<feature type="region of interest" description="Disordered" evidence="9">
    <location>
        <begin position="597"/>
        <end position="641"/>
    </location>
</feature>